<dbReference type="Gene3D" id="4.10.410.10">
    <property type="entry name" value="Pancreatic trypsin inhibitor Kunitz domain"/>
    <property type="match status" value="1"/>
</dbReference>
<dbReference type="SMART" id="SM00131">
    <property type="entry name" value="KU"/>
    <property type="match status" value="1"/>
</dbReference>
<evidence type="ECO:0000313" key="6">
    <source>
        <dbReference type="EMBL" id="VDN58932.1"/>
    </source>
</evidence>
<feature type="domain" description="BPTI/Kunitz inhibitor" evidence="5">
    <location>
        <begin position="36"/>
        <end position="101"/>
    </location>
</feature>
<evidence type="ECO:0000256" key="3">
    <source>
        <dbReference type="ARBA" id="ARBA00023157"/>
    </source>
</evidence>
<evidence type="ECO:0000256" key="4">
    <source>
        <dbReference type="SAM" id="SignalP"/>
    </source>
</evidence>
<protein>
    <submittedName>
        <fullName evidence="9">BPTI/Kunitz inhibitor domain-containing protein</fullName>
    </submittedName>
</protein>
<dbReference type="SUPFAM" id="SSF57362">
    <property type="entry name" value="BPTI-like"/>
    <property type="match status" value="1"/>
</dbReference>
<evidence type="ECO:0000313" key="8">
    <source>
        <dbReference type="Proteomes" id="UP000274756"/>
    </source>
</evidence>
<evidence type="ECO:0000259" key="5">
    <source>
        <dbReference type="PROSITE" id="PS50279"/>
    </source>
</evidence>
<dbReference type="OrthoDB" id="4473401at2759"/>
<gene>
    <name evidence="6" type="ORF">DME_LOCUS8905</name>
</gene>
<dbReference type="PANTHER" id="PTHR10083">
    <property type="entry name" value="KUNITZ-TYPE PROTEASE INHIBITOR-RELATED"/>
    <property type="match status" value="1"/>
</dbReference>
<feature type="signal peptide" evidence="4">
    <location>
        <begin position="1"/>
        <end position="17"/>
    </location>
</feature>
<proteinExistence type="predicted"/>
<dbReference type="InterPro" id="IPR036880">
    <property type="entry name" value="Kunitz_BPTI_sf"/>
</dbReference>
<dbReference type="GO" id="GO:0005615">
    <property type="term" value="C:extracellular space"/>
    <property type="evidence" value="ECO:0007669"/>
    <property type="project" value="TreeGrafter"/>
</dbReference>
<dbReference type="GO" id="GO:0004867">
    <property type="term" value="F:serine-type endopeptidase inhibitor activity"/>
    <property type="evidence" value="ECO:0007669"/>
    <property type="project" value="UniProtKB-KW"/>
</dbReference>
<dbReference type="InterPro" id="IPR050098">
    <property type="entry name" value="TFPI/VKTCI-like"/>
</dbReference>
<dbReference type="WBParaSite" id="DME_0000510601-mRNA-1">
    <property type="protein sequence ID" value="DME_0000510601-mRNA-1"/>
    <property type="gene ID" value="DME_0000510601"/>
</dbReference>
<keyword evidence="4" id="KW-0732">Signal</keyword>
<dbReference type="EMBL" id="UYYG01001173">
    <property type="protein sequence ID" value="VDN58932.1"/>
    <property type="molecule type" value="Genomic_DNA"/>
</dbReference>
<evidence type="ECO:0000313" key="9">
    <source>
        <dbReference type="WBParaSite" id="DME_0000510601-mRNA-1"/>
    </source>
</evidence>
<feature type="chain" id="PRO_5033721011" evidence="4">
    <location>
        <begin position="18"/>
        <end position="106"/>
    </location>
</feature>
<keyword evidence="1" id="KW-0646">Protease inhibitor</keyword>
<dbReference type="CDD" id="cd00109">
    <property type="entry name" value="Kunitz-type"/>
    <property type="match status" value="1"/>
</dbReference>
<keyword evidence="8" id="KW-1185">Reference proteome</keyword>
<name>A0A0N4UCU2_DRAME</name>
<dbReference type="Proteomes" id="UP000038040">
    <property type="component" value="Unplaced"/>
</dbReference>
<reference evidence="9" key="1">
    <citation type="submission" date="2017-02" db="UniProtKB">
        <authorList>
            <consortium name="WormBaseParasite"/>
        </authorList>
    </citation>
    <scope>IDENTIFICATION</scope>
</reference>
<evidence type="ECO:0000256" key="2">
    <source>
        <dbReference type="ARBA" id="ARBA00022900"/>
    </source>
</evidence>
<dbReference type="PANTHER" id="PTHR10083:SF374">
    <property type="entry name" value="BPTI_KUNITZ INHIBITOR DOMAIN-CONTAINING PROTEIN"/>
    <property type="match status" value="1"/>
</dbReference>
<organism evidence="7 9">
    <name type="scientific">Dracunculus medinensis</name>
    <name type="common">Guinea worm</name>
    <dbReference type="NCBI Taxonomy" id="318479"/>
    <lineage>
        <taxon>Eukaryota</taxon>
        <taxon>Metazoa</taxon>
        <taxon>Ecdysozoa</taxon>
        <taxon>Nematoda</taxon>
        <taxon>Chromadorea</taxon>
        <taxon>Rhabditida</taxon>
        <taxon>Spirurina</taxon>
        <taxon>Dracunculoidea</taxon>
        <taxon>Dracunculidae</taxon>
        <taxon>Dracunculus</taxon>
    </lineage>
</organism>
<evidence type="ECO:0000313" key="7">
    <source>
        <dbReference type="Proteomes" id="UP000038040"/>
    </source>
</evidence>
<sequence>MIAKIFFVFLISKLINGLRIPEPPVFDVQQHYPCLCYLPPDSGLCPSLHMQQNDQFDDRIEHLITRYYFDMATEQCYPFGTQSCGGNANRFETLSDCQLYCKQRKR</sequence>
<keyword evidence="3" id="KW-1015">Disulfide bond</keyword>
<dbReference type="AlphaFoldDB" id="A0A0N4UCU2"/>
<dbReference type="Proteomes" id="UP000274756">
    <property type="component" value="Unassembled WGS sequence"/>
</dbReference>
<dbReference type="InterPro" id="IPR002223">
    <property type="entry name" value="Kunitz_BPTI"/>
</dbReference>
<dbReference type="Pfam" id="PF00014">
    <property type="entry name" value="Kunitz_BPTI"/>
    <property type="match status" value="1"/>
</dbReference>
<keyword evidence="2" id="KW-0722">Serine protease inhibitor</keyword>
<accession>A0A0N4UCU2</accession>
<dbReference type="PROSITE" id="PS50279">
    <property type="entry name" value="BPTI_KUNITZ_2"/>
    <property type="match status" value="1"/>
</dbReference>
<dbReference type="PRINTS" id="PR00759">
    <property type="entry name" value="BASICPTASE"/>
</dbReference>
<reference evidence="6 8" key="2">
    <citation type="submission" date="2018-11" db="EMBL/GenBank/DDBJ databases">
        <authorList>
            <consortium name="Pathogen Informatics"/>
        </authorList>
    </citation>
    <scope>NUCLEOTIDE SEQUENCE [LARGE SCALE GENOMIC DNA]</scope>
</reference>
<evidence type="ECO:0000256" key="1">
    <source>
        <dbReference type="ARBA" id="ARBA00022690"/>
    </source>
</evidence>